<dbReference type="EMBL" id="CCBP010000119">
    <property type="protein sequence ID" value="CDO73128.1"/>
    <property type="molecule type" value="Genomic_DNA"/>
</dbReference>
<comment type="caution">
    <text evidence="3">The sequence shown here is derived from an EMBL/GenBank/DDBJ whole genome shotgun (WGS) entry which is preliminary data.</text>
</comment>
<feature type="region of interest" description="Disordered" evidence="1">
    <location>
        <begin position="1"/>
        <end position="42"/>
    </location>
</feature>
<dbReference type="Pfam" id="PF18802">
    <property type="entry name" value="CxC1"/>
    <property type="match status" value="1"/>
</dbReference>
<name>A0A060SL08_PYCCI</name>
<evidence type="ECO:0000259" key="2">
    <source>
        <dbReference type="Pfam" id="PF18802"/>
    </source>
</evidence>
<dbReference type="InterPro" id="IPR041320">
    <property type="entry name" value="CxC1"/>
</dbReference>
<feature type="domain" description="CxC1-like cysteine cluster associated with KDZ transposases" evidence="2">
    <location>
        <begin position="194"/>
        <end position="259"/>
    </location>
</feature>
<proteinExistence type="predicted"/>
<evidence type="ECO:0000256" key="1">
    <source>
        <dbReference type="SAM" id="MobiDB-lite"/>
    </source>
</evidence>
<dbReference type="Proteomes" id="UP000029665">
    <property type="component" value="Unassembled WGS sequence"/>
</dbReference>
<organism evidence="3 4">
    <name type="scientific">Pycnoporus cinnabarinus</name>
    <name type="common">Cinnabar-red polypore</name>
    <name type="synonym">Trametes cinnabarina</name>
    <dbReference type="NCBI Taxonomy" id="5643"/>
    <lineage>
        <taxon>Eukaryota</taxon>
        <taxon>Fungi</taxon>
        <taxon>Dikarya</taxon>
        <taxon>Basidiomycota</taxon>
        <taxon>Agaricomycotina</taxon>
        <taxon>Agaricomycetes</taxon>
        <taxon>Polyporales</taxon>
        <taxon>Polyporaceae</taxon>
        <taxon>Trametes</taxon>
    </lineage>
</organism>
<reference evidence="3" key="1">
    <citation type="submission" date="2014-01" db="EMBL/GenBank/DDBJ databases">
        <title>The genome of the white-rot fungus Pycnoporus cinnabarinus: a basidiomycete model with a versatile arsenal for lignocellulosic biomass breakdown.</title>
        <authorList>
            <person name="Levasseur A."/>
            <person name="Lomascolo A."/>
            <person name="Ruiz-Duenas F.J."/>
            <person name="Uzan E."/>
            <person name="Piumi F."/>
            <person name="Kues U."/>
            <person name="Ram A.F.J."/>
            <person name="Murat C."/>
            <person name="Haon M."/>
            <person name="Benoit I."/>
            <person name="Arfi Y."/>
            <person name="Chevret D."/>
            <person name="Drula E."/>
            <person name="Kwon M.J."/>
            <person name="Gouret P."/>
            <person name="Lesage-Meessen L."/>
            <person name="Lombard V."/>
            <person name="Mariette J."/>
            <person name="Noirot C."/>
            <person name="Park J."/>
            <person name="Patyshakuliyeva A."/>
            <person name="Wieneger R.A.B."/>
            <person name="Wosten H.A.B."/>
            <person name="Martin F."/>
            <person name="Coutinho P.M."/>
            <person name="de Vries R."/>
            <person name="Martinez A.T."/>
            <person name="Klopp C."/>
            <person name="Pontarotti P."/>
            <person name="Henrissat B."/>
            <person name="Record E."/>
        </authorList>
    </citation>
    <scope>NUCLEOTIDE SEQUENCE [LARGE SCALE GENOMIC DNA]</scope>
    <source>
        <strain evidence="3">BRFM137</strain>
    </source>
</reference>
<protein>
    <recommendedName>
        <fullName evidence="2">CxC1-like cysteine cluster associated with KDZ transposases domain-containing protein</fullName>
    </recommendedName>
</protein>
<evidence type="ECO:0000313" key="3">
    <source>
        <dbReference type="EMBL" id="CDO73128.1"/>
    </source>
</evidence>
<sequence length="280" mass="31055">MVDSHDLPALPPPATPKPKAARRAEQPVGKHFMTPETRRPTRKTAAFVVRPELDMRLKSLHTKLENLTNDQKPANAVQAMAEPIVDIDMVGPPDPDSDIPMEDSYADDVADDLGHDKDSKLKRSRPRTEEALKSVHAAWLSLIPSVLEDYNSYLQSAHSRTVRVKPDWSFSCPSGTCYVQTSLILCLHFDFLVSVQVSFCDCRNISRRLVSNGLFPTSPSQPRVAISIDLLDFYFALFERSADAVSALASALKTFYERRGFPVLDSKVCMGTNHSVAAAN</sequence>
<accession>A0A060SL08</accession>
<dbReference type="OrthoDB" id="2757993at2759"/>
<feature type="compositionally biased region" description="Acidic residues" evidence="1">
    <location>
        <begin position="95"/>
        <end position="111"/>
    </location>
</feature>
<dbReference type="HOGENOM" id="CLU_088994_0_0_1"/>
<gene>
    <name evidence="3" type="ORF">BN946_scf185007.g182</name>
</gene>
<dbReference type="OMA" id="METEPAC"/>
<feature type="compositionally biased region" description="Basic and acidic residues" evidence="1">
    <location>
        <begin position="112"/>
        <end position="127"/>
    </location>
</feature>
<dbReference type="PANTHER" id="PTHR33096:SF1">
    <property type="entry name" value="CXC1-LIKE CYSTEINE CLUSTER ASSOCIATED WITH KDZ TRANSPOSASES DOMAIN-CONTAINING PROTEIN"/>
    <property type="match status" value="1"/>
</dbReference>
<dbReference type="STRING" id="5643.A0A060SL08"/>
<dbReference type="AlphaFoldDB" id="A0A060SL08"/>
<feature type="region of interest" description="Disordered" evidence="1">
    <location>
        <begin position="89"/>
        <end position="127"/>
    </location>
</feature>
<dbReference type="PANTHER" id="PTHR33096">
    <property type="entry name" value="CXC2 DOMAIN-CONTAINING PROTEIN"/>
    <property type="match status" value="1"/>
</dbReference>
<evidence type="ECO:0000313" key="4">
    <source>
        <dbReference type="Proteomes" id="UP000029665"/>
    </source>
</evidence>
<keyword evidence="4" id="KW-1185">Reference proteome</keyword>